<comment type="similarity">
    <text evidence="8">Belongs to the binding-protein-dependent transport system permease family.</text>
</comment>
<dbReference type="GO" id="GO:0055085">
    <property type="term" value="P:transmembrane transport"/>
    <property type="evidence" value="ECO:0007669"/>
    <property type="project" value="InterPro"/>
</dbReference>
<evidence type="ECO:0000256" key="5">
    <source>
        <dbReference type="ARBA" id="ARBA00022692"/>
    </source>
</evidence>
<name>A0A501WMZ9_9RHOB</name>
<comment type="subcellular location">
    <subcellularLocation>
        <location evidence="1">Cell inner membrane</location>
        <topology evidence="1">Multi-pass membrane protein</topology>
    </subcellularLocation>
    <subcellularLocation>
        <location evidence="8">Cell membrane</location>
        <topology evidence="8">Multi-pass membrane protein</topology>
    </subcellularLocation>
</comment>
<organism evidence="10 11">
    <name type="scientific">Amaricoccus solimangrovi</name>
    <dbReference type="NCBI Taxonomy" id="2589815"/>
    <lineage>
        <taxon>Bacteria</taxon>
        <taxon>Pseudomonadati</taxon>
        <taxon>Pseudomonadota</taxon>
        <taxon>Alphaproteobacteria</taxon>
        <taxon>Rhodobacterales</taxon>
        <taxon>Paracoccaceae</taxon>
        <taxon>Amaricoccus</taxon>
    </lineage>
</organism>
<feature type="transmembrane region" description="Helical" evidence="8">
    <location>
        <begin position="212"/>
        <end position="234"/>
    </location>
</feature>
<accession>A0A501WMZ9</accession>
<keyword evidence="4" id="KW-0997">Cell inner membrane</keyword>
<dbReference type="EMBL" id="VFRP01000035">
    <property type="protein sequence ID" value="TPE47116.1"/>
    <property type="molecule type" value="Genomic_DNA"/>
</dbReference>
<feature type="transmembrane region" description="Helical" evidence="8">
    <location>
        <begin position="385"/>
        <end position="406"/>
    </location>
</feature>
<evidence type="ECO:0000313" key="10">
    <source>
        <dbReference type="EMBL" id="TPE47116.1"/>
    </source>
</evidence>
<dbReference type="RefSeq" id="WP_140456039.1">
    <property type="nucleotide sequence ID" value="NZ_VFRP01000035.1"/>
</dbReference>
<keyword evidence="2 8" id="KW-0813">Transport</keyword>
<evidence type="ECO:0000313" key="11">
    <source>
        <dbReference type="Proteomes" id="UP000319255"/>
    </source>
</evidence>
<dbReference type="SUPFAM" id="SSF161098">
    <property type="entry name" value="MetI-like"/>
    <property type="match status" value="2"/>
</dbReference>
<dbReference type="InterPro" id="IPR000515">
    <property type="entry name" value="MetI-like"/>
</dbReference>
<dbReference type="PANTHER" id="PTHR43357:SF4">
    <property type="entry name" value="INNER MEMBRANE ABC TRANSPORTER PERMEASE PROTEIN YDCV"/>
    <property type="match status" value="1"/>
</dbReference>
<feature type="transmembrane region" description="Helical" evidence="8">
    <location>
        <begin position="271"/>
        <end position="292"/>
    </location>
</feature>
<dbReference type="AlphaFoldDB" id="A0A501WMZ9"/>
<evidence type="ECO:0000256" key="7">
    <source>
        <dbReference type="ARBA" id="ARBA00023136"/>
    </source>
</evidence>
<dbReference type="Proteomes" id="UP000319255">
    <property type="component" value="Unassembled WGS sequence"/>
</dbReference>
<dbReference type="InterPro" id="IPR035906">
    <property type="entry name" value="MetI-like_sf"/>
</dbReference>
<dbReference type="Pfam" id="PF00528">
    <property type="entry name" value="BPD_transp_1"/>
    <property type="match status" value="2"/>
</dbReference>
<comment type="caution">
    <text evidence="10">The sequence shown here is derived from an EMBL/GenBank/DDBJ whole genome shotgun (WGS) entry which is preliminary data.</text>
</comment>
<feature type="transmembrane region" description="Helical" evidence="8">
    <location>
        <begin position="418"/>
        <end position="439"/>
    </location>
</feature>
<dbReference type="CDD" id="cd06261">
    <property type="entry name" value="TM_PBP2"/>
    <property type="match status" value="2"/>
</dbReference>
<feature type="transmembrane region" description="Helical" evidence="8">
    <location>
        <begin position="326"/>
        <end position="351"/>
    </location>
</feature>
<evidence type="ECO:0000256" key="8">
    <source>
        <dbReference type="RuleBase" id="RU363032"/>
    </source>
</evidence>
<evidence type="ECO:0000256" key="6">
    <source>
        <dbReference type="ARBA" id="ARBA00022989"/>
    </source>
</evidence>
<feature type="transmembrane region" description="Helical" evidence="8">
    <location>
        <begin position="445"/>
        <end position="461"/>
    </location>
</feature>
<evidence type="ECO:0000256" key="3">
    <source>
        <dbReference type="ARBA" id="ARBA00022475"/>
    </source>
</evidence>
<dbReference type="PANTHER" id="PTHR43357">
    <property type="entry name" value="INNER MEMBRANE ABC TRANSPORTER PERMEASE PROTEIN YDCV"/>
    <property type="match status" value="1"/>
</dbReference>
<dbReference type="GO" id="GO:0005886">
    <property type="term" value="C:plasma membrane"/>
    <property type="evidence" value="ECO:0007669"/>
    <property type="project" value="UniProtKB-SubCell"/>
</dbReference>
<protein>
    <submittedName>
        <fullName evidence="10">Iron ABC transporter permease</fullName>
    </submittedName>
</protein>
<feature type="transmembrane region" description="Helical" evidence="8">
    <location>
        <begin position="127"/>
        <end position="146"/>
    </location>
</feature>
<sequence>MSSTIQMSPSGPGGIALGGRAPRLRARRISPFMMFNVGLLAVFIIGLLYPIAKALVWAFYSDGSWDLSAFGQFAANDDAMRSVPVTLLIVGCASLVATTMGLVLAYLNERTDARMGLFTDMIPFIPLLMPSIAGAFGWVLALSPRIGYVNQLWMAIFGTAGPFNAFSVPALIFVYSIHGTTFAFLIISAALRNLDPSLEEQSRLCGASRGRTLTRVVLPAMLPSIAAAVLLVIWTTMGGLAVPAAMAQPAGIPIMSVQILRFLQFDYPPQYGPALVMAFIMVGIIGAVWLAAARIRKLGRHGTVGGKTRVAARRSLGRWKWVARGFILLWATIVVLVPLTCLALVALNGYWAGHLRLDNMSVAHILSVFEPGSLNLISLLNSVKAALIVATIGSVIAAIFSVFVTSRKSKLVTVADGVMKLPTILPGLVLAIGFVLAYAGRPFDLGGTFLILVIAFLLEQVPKGTLTTDPIAAQVGRELTEASQVSGASGFRTFWKVHFPLMLPGTIVAWALLFVHVIGDLDTSALVASVHNPTIGSQMLRLGENGDYPAVAALALLVVLMSTTTVTTVFVLSRGRKWA</sequence>
<evidence type="ECO:0000256" key="1">
    <source>
        <dbReference type="ARBA" id="ARBA00004429"/>
    </source>
</evidence>
<keyword evidence="6 8" id="KW-1133">Transmembrane helix</keyword>
<feature type="domain" description="ABC transmembrane type-1" evidence="9">
    <location>
        <begin position="83"/>
        <end position="292"/>
    </location>
</feature>
<keyword evidence="11" id="KW-1185">Reference proteome</keyword>
<dbReference type="OrthoDB" id="9782004at2"/>
<evidence type="ECO:0000259" key="9">
    <source>
        <dbReference type="PROSITE" id="PS50928"/>
    </source>
</evidence>
<evidence type="ECO:0000256" key="2">
    <source>
        <dbReference type="ARBA" id="ARBA00022448"/>
    </source>
</evidence>
<feature type="transmembrane region" description="Helical" evidence="8">
    <location>
        <begin position="501"/>
        <end position="519"/>
    </location>
</feature>
<dbReference type="Gene3D" id="1.10.3720.10">
    <property type="entry name" value="MetI-like"/>
    <property type="match status" value="2"/>
</dbReference>
<gene>
    <name evidence="10" type="ORF">FJM51_20750</name>
</gene>
<reference evidence="10 11" key="1">
    <citation type="submission" date="2019-06" db="EMBL/GenBank/DDBJ databases">
        <title>A novel bacterium of genus Amaricoccus, isolated from marine sediment.</title>
        <authorList>
            <person name="Huang H."/>
            <person name="Mo K."/>
            <person name="Hu Y."/>
        </authorList>
    </citation>
    <scope>NUCLEOTIDE SEQUENCE [LARGE SCALE GENOMIC DNA]</scope>
    <source>
        <strain evidence="10 11">HB172011</strain>
    </source>
</reference>
<proteinExistence type="inferred from homology"/>
<dbReference type="PROSITE" id="PS50928">
    <property type="entry name" value="ABC_TM1"/>
    <property type="match status" value="2"/>
</dbReference>
<feature type="transmembrane region" description="Helical" evidence="8">
    <location>
        <begin position="33"/>
        <end position="60"/>
    </location>
</feature>
<feature type="transmembrane region" description="Helical" evidence="8">
    <location>
        <begin position="85"/>
        <end position="107"/>
    </location>
</feature>
<keyword evidence="7 8" id="KW-0472">Membrane</keyword>
<keyword evidence="3" id="KW-1003">Cell membrane</keyword>
<keyword evidence="5 8" id="KW-0812">Transmembrane</keyword>
<feature type="domain" description="ABC transmembrane type-1" evidence="9">
    <location>
        <begin position="379"/>
        <end position="569"/>
    </location>
</feature>
<evidence type="ECO:0000256" key="4">
    <source>
        <dbReference type="ARBA" id="ARBA00022519"/>
    </source>
</evidence>
<feature type="transmembrane region" description="Helical" evidence="8">
    <location>
        <begin position="548"/>
        <end position="572"/>
    </location>
</feature>